<reference evidence="1" key="4">
    <citation type="submission" date="2019-03" db="UniProtKB">
        <authorList>
            <consortium name="EnsemblPlants"/>
        </authorList>
    </citation>
    <scope>IDENTIFICATION</scope>
</reference>
<reference evidence="2" key="1">
    <citation type="journal article" date="2014" name="Science">
        <title>Ancient hybridizations among the ancestral genomes of bread wheat.</title>
        <authorList>
            <consortium name="International Wheat Genome Sequencing Consortium,"/>
            <person name="Marcussen T."/>
            <person name="Sandve S.R."/>
            <person name="Heier L."/>
            <person name="Spannagl M."/>
            <person name="Pfeifer M."/>
            <person name="Jakobsen K.S."/>
            <person name="Wulff B.B."/>
            <person name="Steuernagel B."/>
            <person name="Mayer K.F."/>
            <person name="Olsen O.A."/>
        </authorList>
    </citation>
    <scope>NUCLEOTIDE SEQUENCE [LARGE SCALE GENOMIC DNA]</scope>
    <source>
        <strain evidence="2">cv. AL8/78</strain>
    </source>
</reference>
<reference evidence="1" key="5">
    <citation type="journal article" date="2021" name="G3 (Bethesda)">
        <title>Aegilops tauschii genome assembly Aet v5.0 features greater sequence contiguity and improved annotation.</title>
        <authorList>
            <person name="Wang L."/>
            <person name="Zhu T."/>
            <person name="Rodriguez J.C."/>
            <person name="Deal K.R."/>
            <person name="Dubcovsky J."/>
            <person name="McGuire P.E."/>
            <person name="Lux T."/>
            <person name="Spannagl M."/>
            <person name="Mayer K.F.X."/>
            <person name="Baldrich P."/>
            <person name="Meyers B.C."/>
            <person name="Huo N."/>
            <person name="Gu Y.Q."/>
            <person name="Zhou H."/>
            <person name="Devos K.M."/>
            <person name="Bennetzen J.L."/>
            <person name="Unver T."/>
            <person name="Budak H."/>
            <person name="Gulick P.J."/>
            <person name="Galiba G."/>
            <person name="Kalapos B."/>
            <person name="Nelson D.R."/>
            <person name="Li P."/>
            <person name="You F.M."/>
            <person name="Luo M.C."/>
            <person name="Dvorak J."/>
        </authorList>
    </citation>
    <scope>NUCLEOTIDE SEQUENCE [LARGE SCALE GENOMIC DNA]</scope>
    <source>
        <strain evidence="1">cv. AL8/78</strain>
    </source>
</reference>
<accession>A0A453QNU2</accession>
<reference evidence="1" key="3">
    <citation type="journal article" date="2017" name="Nature">
        <title>Genome sequence of the progenitor of the wheat D genome Aegilops tauschii.</title>
        <authorList>
            <person name="Luo M.C."/>
            <person name="Gu Y.Q."/>
            <person name="Puiu D."/>
            <person name="Wang H."/>
            <person name="Twardziok S.O."/>
            <person name="Deal K.R."/>
            <person name="Huo N."/>
            <person name="Zhu T."/>
            <person name="Wang L."/>
            <person name="Wang Y."/>
            <person name="McGuire P.E."/>
            <person name="Liu S."/>
            <person name="Long H."/>
            <person name="Ramasamy R.K."/>
            <person name="Rodriguez J.C."/>
            <person name="Van S.L."/>
            <person name="Yuan L."/>
            <person name="Wang Z."/>
            <person name="Xia Z."/>
            <person name="Xiao L."/>
            <person name="Anderson O.D."/>
            <person name="Ouyang S."/>
            <person name="Liang Y."/>
            <person name="Zimin A.V."/>
            <person name="Pertea G."/>
            <person name="Qi P."/>
            <person name="Bennetzen J.L."/>
            <person name="Dai X."/>
            <person name="Dawson M.W."/>
            <person name="Muller H.G."/>
            <person name="Kugler K."/>
            <person name="Rivarola-Duarte L."/>
            <person name="Spannagl M."/>
            <person name="Mayer K.F.X."/>
            <person name="Lu F.H."/>
            <person name="Bevan M.W."/>
            <person name="Leroy P."/>
            <person name="Li P."/>
            <person name="You F.M."/>
            <person name="Sun Q."/>
            <person name="Liu Z."/>
            <person name="Lyons E."/>
            <person name="Wicker T."/>
            <person name="Salzberg S.L."/>
            <person name="Devos K.M."/>
            <person name="Dvorak J."/>
        </authorList>
    </citation>
    <scope>NUCLEOTIDE SEQUENCE [LARGE SCALE GENOMIC DNA]</scope>
    <source>
        <strain evidence="1">cv. AL8/78</strain>
    </source>
</reference>
<evidence type="ECO:0000313" key="2">
    <source>
        <dbReference type="Proteomes" id="UP000015105"/>
    </source>
</evidence>
<protein>
    <submittedName>
        <fullName evidence="1">Uncharacterized protein</fullName>
    </submittedName>
</protein>
<organism evidence="1 2">
    <name type="scientific">Aegilops tauschii subsp. strangulata</name>
    <name type="common">Goatgrass</name>
    <dbReference type="NCBI Taxonomy" id="200361"/>
    <lineage>
        <taxon>Eukaryota</taxon>
        <taxon>Viridiplantae</taxon>
        <taxon>Streptophyta</taxon>
        <taxon>Embryophyta</taxon>
        <taxon>Tracheophyta</taxon>
        <taxon>Spermatophyta</taxon>
        <taxon>Magnoliopsida</taxon>
        <taxon>Liliopsida</taxon>
        <taxon>Poales</taxon>
        <taxon>Poaceae</taxon>
        <taxon>BOP clade</taxon>
        <taxon>Pooideae</taxon>
        <taxon>Triticodae</taxon>
        <taxon>Triticeae</taxon>
        <taxon>Triticinae</taxon>
        <taxon>Aegilops</taxon>
    </lineage>
</organism>
<reference evidence="2" key="2">
    <citation type="journal article" date="2017" name="Nat. Plants">
        <title>The Aegilops tauschii genome reveals multiple impacts of transposons.</title>
        <authorList>
            <person name="Zhao G."/>
            <person name="Zou C."/>
            <person name="Li K."/>
            <person name="Wang K."/>
            <person name="Li T."/>
            <person name="Gao L."/>
            <person name="Zhang X."/>
            <person name="Wang H."/>
            <person name="Yang Z."/>
            <person name="Liu X."/>
            <person name="Jiang W."/>
            <person name="Mao L."/>
            <person name="Kong X."/>
            <person name="Jiao Y."/>
            <person name="Jia J."/>
        </authorList>
    </citation>
    <scope>NUCLEOTIDE SEQUENCE [LARGE SCALE GENOMIC DNA]</scope>
    <source>
        <strain evidence="2">cv. AL8/78</strain>
    </source>
</reference>
<name>A0A453QNU2_AEGTS</name>
<dbReference type="Gramene" id="AET7Gv20258800.4">
    <property type="protein sequence ID" value="AET7Gv20258800.4"/>
    <property type="gene ID" value="AET7Gv20258800"/>
</dbReference>
<dbReference type="Proteomes" id="UP000015105">
    <property type="component" value="Chromosome 7D"/>
</dbReference>
<sequence length="88" mass="9968">MCLEVIYTDATKGPIRIPRFINEDGSRAEQLAGKPRLDGVSGGRIAYRRRLGGRSHFGGWGLEMWRQPLRRRLRASVQLEMGSNLKSN</sequence>
<evidence type="ECO:0000313" key="1">
    <source>
        <dbReference type="EnsemblPlants" id="AET7Gv20258800.4"/>
    </source>
</evidence>
<proteinExistence type="predicted"/>
<keyword evidence="2" id="KW-1185">Reference proteome</keyword>
<dbReference type="EnsemblPlants" id="AET7Gv20258800.4">
    <property type="protein sequence ID" value="AET7Gv20258800.4"/>
    <property type="gene ID" value="AET7Gv20258800"/>
</dbReference>
<dbReference type="AlphaFoldDB" id="A0A453QNU2"/>